<reference evidence="2 3" key="1">
    <citation type="submission" date="2020-12" db="EMBL/GenBank/DDBJ databases">
        <title>Metabolic potential, ecology and presence of endohyphal bacteria is reflected in genomic diversity of Mucoromycotina.</title>
        <authorList>
            <person name="Muszewska A."/>
            <person name="Okrasinska A."/>
            <person name="Steczkiewicz K."/>
            <person name="Drgas O."/>
            <person name="Orlowska M."/>
            <person name="Perlinska-Lenart U."/>
            <person name="Aleksandrzak-Piekarczyk T."/>
            <person name="Szatraj K."/>
            <person name="Zielenkiewicz U."/>
            <person name="Pilsyk S."/>
            <person name="Malc E."/>
            <person name="Mieczkowski P."/>
            <person name="Kruszewska J.S."/>
            <person name="Biernat P."/>
            <person name="Pawlowska J."/>
        </authorList>
    </citation>
    <scope>NUCLEOTIDE SEQUENCE [LARGE SCALE GENOMIC DNA]</scope>
    <source>
        <strain evidence="2 3">CBS 142.35</strain>
    </source>
</reference>
<gene>
    <name evidence="2" type="ORF">INT45_000210</name>
</gene>
<dbReference type="SUPFAM" id="SSF53474">
    <property type="entry name" value="alpha/beta-Hydrolases"/>
    <property type="match status" value="1"/>
</dbReference>
<evidence type="ECO:0000313" key="2">
    <source>
        <dbReference type="EMBL" id="KAG2221297.1"/>
    </source>
</evidence>
<keyword evidence="3" id="KW-1185">Reference proteome</keyword>
<dbReference type="Gene3D" id="3.40.50.1820">
    <property type="entry name" value="alpha/beta hydrolase"/>
    <property type="match status" value="1"/>
</dbReference>
<organism evidence="2 3">
    <name type="scientific">Circinella minor</name>
    <dbReference type="NCBI Taxonomy" id="1195481"/>
    <lineage>
        <taxon>Eukaryota</taxon>
        <taxon>Fungi</taxon>
        <taxon>Fungi incertae sedis</taxon>
        <taxon>Mucoromycota</taxon>
        <taxon>Mucoromycotina</taxon>
        <taxon>Mucoromycetes</taxon>
        <taxon>Mucorales</taxon>
        <taxon>Lichtheimiaceae</taxon>
        <taxon>Circinella</taxon>
    </lineage>
</organism>
<dbReference type="InterPro" id="IPR050309">
    <property type="entry name" value="Type-B_Carboxylest/Lipase"/>
</dbReference>
<feature type="domain" description="Carboxylesterase type B" evidence="1">
    <location>
        <begin position="5"/>
        <end position="522"/>
    </location>
</feature>
<dbReference type="InterPro" id="IPR002018">
    <property type="entry name" value="CarbesteraseB"/>
</dbReference>
<dbReference type="OrthoDB" id="408631at2759"/>
<dbReference type="AlphaFoldDB" id="A0A8H7S1S6"/>
<evidence type="ECO:0000259" key="1">
    <source>
        <dbReference type="Pfam" id="PF00135"/>
    </source>
</evidence>
<proteinExistence type="predicted"/>
<evidence type="ECO:0000313" key="3">
    <source>
        <dbReference type="Proteomes" id="UP000646827"/>
    </source>
</evidence>
<dbReference type="PANTHER" id="PTHR11559">
    <property type="entry name" value="CARBOXYLESTERASE"/>
    <property type="match status" value="1"/>
</dbReference>
<dbReference type="EMBL" id="JAEPRB010000113">
    <property type="protein sequence ID" value="KAG2221297.1"/>
    <property type="molecule type" value="Genomic_DNA"/>
</dbReference>
<comment type="caution">
    <text evidence="2">The sequence shown here is derived from an EMBL/GenBank/DDBJ whole genome shotgun (WGS) entry which is preliminary data.</text>
</comment>
<dbReference type="Pfam" id="PF00135">
    <property type="entry name" value="COesterase"/>
    <property type="match status" value="1"/>
</dbReference>
<dbReference type="InterPro" id="IPR029058">
    <property type="entry name" value="AB_hydrolase_fold"/>
</dbReference>
<name>A0A8H7S1S6_9FUNG</name>
<protein>
    <recommendedName>
        <fullName evidence="1">Carboxylesterase type B domain-containing protein</fullName>
    </recommendedName>
</protein>
<sequence length="567" mass="64685">MTGLPIVNTTSGRLQGFTKAEHNIHVFMGIPYAMPPTGNRRFKPPEPYIPPKDDNTVRECFNAGLAAPQTQMPFDTLMSVEIDADKQSEDCLYMNIWTPTMDPEAKRPVLFWIHTGACMSGSGDQSFWDGTNFAKKDVVVVTFNYRLGALGWMTLDHLAEKFDGSANNGLLDQIVAAEWVKNNIKVFGGDPNNITGYGSSAGACCLMAMLISPKANRRYFERVILQSPPMFHFSPRDWAKFKGELFLRSLGFNPPGDDFDDELRNQVDVQTILESQSLLTSWPNFLEGLAPVGPSGDDNKTLPCSLIEYYYHNPLPEHNKDIDIIIGYTRDEFNIFFPFLPDFHQMDDEMFVKTYFTHVFGRRHAREAYEIYKHQILPPFSPPSEVARYMCSDVMCRISVLLTAENLARHGHQVHLYEWRYEANDVENIIKAAHMVDAIFSWDNLEYWEGNPFLGPGDVYERDRIAKQVSQSIVAFANSSDPNHSGIPYWPKYDLNQCKAGIIFDREVTVEDELYHNGVNAWKTILKDYVKNPLFPYHPKTSYLINNTSKTTTISNEGDNNTKKRKL</sequence>
<dbReference type="Proteomes" id="UP000646827">
    <property type="component" value="Unassembled WGS sequence"/>
</dbReference>
<accession>A0A8H7S1S6</accession>